<comment type="similarity">
    <text evidence="15">Belongs to the iodothyronine deiodinase family.</text>
</comment>
<dbReference type="SUPFAM" id="SSF52833">
    <property type="entry name" value="Thioredoxin-like"/>
    <property type="match status" value="1"/>
</dbReference>
<keyword evidence="15" id="KW-0712">Selenocysteine</keyword>
<feature type="transmembrane region" description="Helical" evidence="16">
    <location>
        <begin position="6"/>
        <end position="24"/>
    </location>
</feature>
<evidence type="ECO:0000256" key="11">
    <source>
        <dbReference type="ARBA" id="ARBA00093219"/>
    </source>
</evidence>
<dbReference type="Ensembl" id="ENSPLAT00000022288.1">
    <property type="protein sequence ID" value="ENSPLAP00000014087.1"/>
    <property type="gene ID" value="ENSPLAG00000017692.1"/>
</dbReference>
<comment type="catalytic activity">
    <reaction evidence="14">
        <text>3-iodo-L-thyronine + iodide + A + H(+) = 3,5-diiodo-L-thyronine + AH2</text>
        <dbReference type="Rhea" id="RHEA:82895"/>
        <dbReference type="ChEBI" id="CHEBI:13193"/>
        <dbReference type="ChEBI" id="CHEBI:15378"/>
        <dbReference type="ChEBI" id="CHEBI:16382"/>
        <dbReference type="ChEBI" id="CHEBI:17499"/>
        <dbReference type="ChEBI" id="CHEBI:232626"/>
        <dbReference type="ChEBI" id="CHEBI:232627"/>
    </reaction>
    <physiologicalReaction direction="right-to-left" evidence="14">
        <dbReference type="Rhea" id="RHEA:82897"/>
    </physiologicalReaction>
</comment>
<dbReference type="GO" id="GO:0042404">
    <property type="term" value="P:thyroid hormone catabolic process"/>
    <property type="evidence" value="ECO:0007669"/>
    <property type="project" value="UniProtKB-ARBA"/>
</dbReference>
<evidence type="ECO:0000256" key="6">
    <source>
        <dbReference type="ARBA" id="ARBA00093186"/>
    </source>
</evidence>
<dbReference type="Proteomes" id="UP000261500">
    <property type="component" value="Unplaced"/>
</dbReference>
<evidence type="ECO:0000256" key="10">
    <source>
        <dbReference type="ARBA" id="ARBA00093211"/>
    </source>
</evidence>
<evidence type="ECO:0000256" key="12">
    <source>
        <dbReference type="ARBA" id="ARBA00093236"/>
    </source>
</evidence>
<dbReference type="AlphaFoldDB" id="A0A3B3UN19"/>
<name>A0A3B3UN19_9TELE</name>
<organism evidence="17 18">
    <name type="scientific">Poecilia latipinna</name>
    <name type="common">sailfin molly</name>
    <dbReference type="NCBI Taxonomy" id="48699"/>
    <lineage>
        <taxon>Eukaryota</taxon>
        <taxon>Metazoa</taxon>
        <taxon>Chordata</taxon>
        <taxon>Craniata</taxon>
        <taxon>Vertebrata</taxon>
        <taxon>Euteleostomi</taxon>
        <taxon>Actinopterygii</taxon>
        <taxon>Neopterygii</taxon>
        <taxon>Teleostei</taxon>
        <taxon>Neoteleostei</taxon>
        <taxon>Acanthomorphata</taxon>
        <taxon>Ovalentaria</taxon>
        <taxon>Atherinomorphae</taxon>
        <taxon>Cyprinodontiformes</taxon>
        <taxon>Poeciliidae</taxon>
        <taxon>Poeciliinae</taxon>
        <taxon>Poecilia</taxon>
    </lineage>
</organism>
<evidence type="ECO:0000256" key="3">
    <source>
        <dbReference type="ARBA" id="ARBA00052421"/>
    </source>
</evidence>
<keyword evidence="18" id="KW-1185">Reference proteome</keyword>
<evidence type="ECO:0000256" key="2">
    <source>
        <dbReference type="ARBA" id="ARBA00051947"/>
    </source>
</evidence>
<comment type="catalytic activity">
    <reaction evidence="11">
        <text>3,3'-diiodo-L-thyronine sulfate + iodide + A + H(+) = 3,3',5'-triiodo-L-thyronine sulfate + AH2</text>
        <dbReference type="Rhea" id="RHEA:83831"/>
        <dbReference type="ChEBI" id="CHEBI:13193"/>
        <dbReference type="ChEBI" id="CHEBI:15378"/>
        <dbReference type="ChEBI" id="CHEBI:16382"/>
        <dbReference type="ChEBI" id="CHEBI:17499"/>
        <dbReference type="ChEBI" id="CHEBI:176513"/>
        <dbReference type="ChEBI" id="CHEBI:176515"/>
    </reaction>
    <physiologicalReaction direction="right-to-left" evidence="11">
        <dbReference type="Rhea" id="RHEA:83833"/>
    </physiologicalReaction>
</comment>
<keyword evidence="16" id="KW-0812">Transmembrane</keyword>
<keyword evidence="16" id="KW-0472">Membrane</keyword>
<comment type="catalytic activity">
    <reaction evidence="13">
        <text>3-iodothyronamine + iodide + A + H(+) = 3,3'-diiodothyronamine + AH2</text>
        <dbReference type="Rhea" id="RHEA:83827"/>
        <dbReference type="ChEBI" id="CHEBI:13193"/>
        <dbReference type="ChEBI" id="CHEBI:15378"/>
        <dbReference type="ChEBI" id="CHEBI:16382"/>
        <dbReference type="ChEBI" id="CHEBI:17499"/>
        <dbReference type="ChEBI" id="CHEBI:231647"/>
        <dbReference type="ChEBI" id="CHEBI:233341"/>
    </reaction>
    <physiologicalReaction direction="right-to-left" evidence="13">
        <dbReference type="Rhea" id="RHEA:83829"/>
    </physiologicalReaction>
</comment>
<dbReference type="PANTHER" id="PTHR11781">
    <property type="entry name" value="IODOTHYRONINE DEIODINASE"/>
    <property type="match status" value="1"/>
</dbReference>
<accession>A0A3B3UN19</accession>
<evidence type="ECO:0000256" key="9">
    <source>
        <dbReference type="ARBA" id="ARBA00093210"/>
    </source>
</evidence>
<reference evidence="17" key="2">
    <citation type="submission" date="2025-09" db="UniProtKB">
        <authorList>
            <consortium name="Ensembl"/>
        </authorList>
    </citation>
    <scope>IDENTIFICATION</scope>
</reference>
<evidence type="ECO:0000256" key="13">
    <source>
        <dbReference type="ARBA" id="ARBA00093242"/>
    </source>
</evidence>
<dbReference type="InterPro" id="IPR000643">
    <property type="entry name" value="Iodothyronine_deiodinase"/>
</dbReference>
<comment type="catalytic activity">
    <reaction evidence="9">
        <text>3'-iodothyronamine + iodide + A + H(+) = 3',5'-diiodothyronamine + AH2</text>
        <dbReference type="Rhea" id="RHEA:83803"/>
        <dbReference type="ChEBI" id="CHEBI:13193"/>
        <dbReference type="ChEBI" id="CHEBI:15378"/>
        <dbReference type="ChEBI" id="CHEBI:16382"/>
        <dbReference type="ChEBI" id="CHEBI:17499"/>
        <dbReference type="ChEBI" id="CHEBI:233339"/>
        <dbReference type="ChEBI" id="CHEBI:233342"/>
    </reaction>
    <physiologicalReaction direction="right-to-left" evidence="9">
        <dbReference type="Rhea" id="RHEA:83805"/>
    </physiologicalReaction>
</comment>
<dbReference type="GO" id="GO:0061074">
    <property type="term" value="P:regulation of neural retina development"/>
    <property type="evidence" value="ECO:0007669"/>
    <property type="project" value="Ensembl"/>
</dbReference>
<dbReference type="InterPro" id="IPR036249">
    <property type="entry name" value="Thioredoxin-like_sf"/>
</dbReference>
<comment type="catalytic activity">
    <reaction evidence="3">
        <text>3'-iodo-L-thyronine + iodide + A + H(+) = 3',5'-diiodo-L-thyronine + AH2</text>
        <dbReference type="Rhea" id="RHEA:82899"/>
        <dbReference type="ChEBI" id="CHEBI:13193"/>
        <dbReference type="ChEBI" id="CHEBI:15378"/>
        <dbReference type="ChEBI" id="CHEBI:16382"/>
        <dbReference type="ChEBI" id="CHEBI:17499"/>
        <dbReference type="ChEBI" id="CHEBI:195762"/>
        <dbReference type="ChEBI" id="CHEBI:232695"/>
    </reaction>
    <physiologicalReaction direction="right-to-left" evidence="3">
        <dbReference type="Rhea" id="RHEA:82901"/>
    </physiologicalReaction>
</comment>
<dbReference type="STRING" id="48699.ENSPLAP00000014087"/>
<evidence type="ECO:0000256" key="4">
    <source>
        <dbReference type="ARBA" id="ARBA00052767"/>
    </source>
</evidence>
<comment type="catalytic activity">
    <reaction evidence="10">
        <text>3,3'-diiodothyronamine + iodide + A + H(+) = 3,3',5-triiodothyronamine + AH2</text>
        <dbReference type="Rhea" id="RHEA:83811"/>
        <dbReference type="ChEBI" id="CHEBI:13193"/>
        <dbReference type="ChEBI" id="CHEBI:15378"/>
        <dbReference type="ChEBI" id="CHEBI:16382"/>
        <dbReference type="ChEBI" id="CHEBI:17499"/>
        <dbReference type="ChEBI" id="CHEBI:233341"/>
        <dbReference type="ChEBI" id="CHEBI:233426"/>
    </reaction>
    <physiologicalReaction direction="right-to-left" evidence="10">
        <dbReference type="Rhea" id="RHEA:83813"/>
    </physiologicalReaction>
</comment>
<comment type="catalytic activity">
    <reaction evidence="12">
        <text>3,3'-diiodothyronamine + iodide + A + H(+) = 3,3',5'-triiodothyronamine + AH2</text>
        <dbReference type="Rhea" id="RHEA:83795"/>
        <dbReference type="ChEBI" id="CHEBI:13193"/>
        <dbReference type="ChEBI" id="CHEBI:15378"/>
        <dbReference type="ChEBI" id="CHEBI:16382"/>
        <dbReference type="ChEBI" id="CHEBI:17499"/>
        <dbReference type="ChEBI" id="CHEBI:233341"/>
        <dbReference type="ChEBI" id="CHEBI:233343"/>
    </reaction>
    <physiologicalReaction direction="right-to-left" evidence="12">
        <dbReference type="Rhea" id="RHEA:83797"/>
    </physiologicalReaction>
</comment>
<keyword evidence="15" id="KW-0560">Oxidoreductase</keyword>
<dbReference type="GeneTree" id="ENSGT00940000154482"/>
<dbReference type="PIRSF" id="PIRSF001330">
    <property type="entry name" value="IOD"/>
    <property type="match status" value="1"/>
</dbReference>
<evidence type="ECO:0000313" key="17">
    <source>
        <dbReference type="Ensembl" id="ENSPLAP00000014087.1"/>
    </source>
</evidence>
<comment type="function">
    <text evidence="15">Responsible for the deiodination of T4 (3,5,3',5'-tetraiodothyronine).</text>
</comment>
<evidence type="ECO:0000256" key="14">
    <source>
        <dbReference type="ARBA" id="ARBA00093269"/>
    </source>
</evidence>
<dbReference type="Gene3D" id="3.40.30.10">
    <property type="entry name" value="Glutaredoxin"/>
    <property type="match status" value="1"/>
</dbReference>
<protein>
    <recommendedName>
        <fullName evidence="15">Iodothyronine deiodinase</fullName>
    </recommendedName>
</protein>
<reference evidence="17" key="1">
    <citation type="submission" date="2025-08" db="UniProtKB">
        <authorList>
            <consortium name="Ensembl"/>
        </authorList>
    </citation>
    <scope>IDENTIFICATION</scope>
</reference>
<proteinExistence type="inferred from homology"/>
<comment type="catalytic activity">
    <reaction evidence="5">
        <text>3-iodothyronamine + iodide + A + H(+) = 3,5-diiodothyronamine + AH2</text>
        <dbReference type="Rhea" id="RHEA:83823"/>
        <dbReference type="ChEBI" id="CHEBI:13193"/>
        <dbReference type="ChEBI" id="CHEBI:15378"/>
        <dbReference type="ChEBI" id="CHEBI:16382"/>
        <dbReference type="ChEBI" id="CHEBI:17499"/>
        <dbReference type="ChEBI" id="CHEBI:231647"/>
        <dbReference type="ChEBI" id="CHEBI:233340"/>
    </reaction>
    <physiologicalReaction direction="right-to-left" evidence="5">
        <dbReference type="Rhea" id="RHEA:83825"/>
    </physiologicalReaction>
</comment>
<evidence type="ECO:0000256" key="8">
    <source>
        <dbReference type="ARBA" id="ARBA00093206"/>
    </source>
</evidence>
<dbReference type="GO" id="GO:0033798">
    <property type="term" value="F:thyroxine 5-deiodinase activity"/>
    <property type="evidence" value="ECO:0007669"/>
    <property type="project" value="UniProtKB-EC"/>
</dbReference>
<comment type="catalytic activity">
    <reaction evidence="4">
        <text>3,3'-diiodo-L-thyronine + iodide + A + H(+) = 3,3',5'-triiodo-L-thyronine + AH2</text>
        <dbReference type="Rhea" id="RHEA:82575"/>
        <dbReference type="ChEBI" id="CHEBI:13193"/>
        <dbReference type="ChEBI" id="CHEBI:15378"/>
        <dbReference type="ChEBI" id="CHEBI:16382"/>
        <dbReference type="ChEBI" id="CHEBI:17499"/>
        <dbReference type="ChEBI" id="CHEBI:57261"/>
        <dbReference type="ChEBI" id="CHEBI:176514"/>
    </reaction>
    <physiologicalReaction direction="right-to-left" evidence="4">
        <dbReference type="Rhea" id="RHEA:82577"/>
    </physiologicalReaction>
</comment>
<dbReference type="PANTHER" id="PTHR11781:SF22">
    <property type="entry name" value="TYPE I IODOTHYRONINE DEIODINASE"/>
    <property type="match status" value="1"/>
</dbReference>
<comment type="catalytic activity">
    <reaction evidence="8">
        <text>3,3'-diiodo-L-thyronine sulfate + iodide + A + H(+) = 3,3',5-triiodo-L-thyronine sulfate + AH2</text>
        <dbReference type="Rhea" id="RHEA:83751"/>
        <dbReference type="ChEBI" id="CHEBI:13193"/>
        <dbReference type="ChEBI" id="CHEBI:15378"/>
        <dbReference type="ChEBI" id="CHEBI:16382"/>
        <dbReference type="ChEBI" id="CHEBI:17499"/>
        <dbReference type="ChEBI" id="CHEBI:176511"/>
        <dbReference type="ChEBI" id="CHEBI:176515"/>
    </reaction>
    <physiologicalReaction direction="right-to-left" evidence="8">
        <dbReference type="Rhea" id="RHEA:83753"/>
    </physiologicalReaction>
</comment>
<evidence type="ECO:0000256" key="16">
    <source>
        <dbReference type="SAM" id="Phobius"/>
    </source>
</evidence>
<comment type="catalytic activity">
    <reaction evidence="1">
        <text>3,3'-diiodo-L-thyronine + iodide + A + H(+) = 3,3',5-triiodo-L-thyronine + AH2</text>
        <dbReference type="Rhea" id="RHEA:82571"/>
        <dbReference type="ChEBI" id="CHEBI:13193"/>
        <dbReference type="ChEBI" id="CHEBI:15378"/>
        <dbReference type="ChEBI" id="CHEBI:16382"/>
        <dbReference type="ChEBI" id="CHEBI:17499"/>
        <dbReference type="ChEBI" id="CHEBI:176514"/>
        <dbReference type="ChEBI" id="CHEBI:533015"/>
    </reaction>
    <physiologicalReaction direction="right-to-left" evidence="1">
        <dbReference type="Rhea" id="RHEA:82573"/>
    </physiologicalReaction>
</comment>
<keyword evidence="15" id="KW-0893">Thyroid hormones biosynthesis</keyword>
<comment type="catalytic activity">
    <reaction evidence="7">
        <text>3,3',5'-triiodo-L-thyronine sulfate + iodide + A + H(+) = L-thyroxine sulfate + AH2</text>
        <dbReference type="Rhea" id="RHEA:83835"/>
        <dbReference type="ChEBI" id="CHEBI:13193"/>
        <dbReference type="ChEBI" id="CHEBI:15378"/>
        <dbReference type="ChEBI" id="CHEBI:16382"/>
        <dbReference type="ChEBI" id="CHEBI:17499"/>
        <dbReference type="ChEBI" id="CHEBI:176512"/>
        <dbReference type="ChEBI" id="CHEBI:176513"/>
    </reaction>
    <physiologicalReaction direction="right-to-left" evidence="7">
        <dbReference type="Rhea" id="RHEA:83837"/>
    </physiologicalReaction>
</comment>
<dbReference type="GO" id="GO:0004800">
    <property type="term" value="F:thyroxine 5'-deiodinase activity"/>
    <property type="evidence" value="ECO:0007669"/>
    <property type="project" value="InterPro"/>
</dbReference>
<keyword evidence="16" id="KW-1133">Transmembrane helix</keyword>
<evidence type="ECO:0000256" key="5">
    <source>
        <dbReference type="ARBA" id="ARBA00093185"/>
    </source>
</evidence>
<evidence type="ECO:0000256" key="7">
    <source>
        <dbReference type="ARBA" id="ARBA00093202"/>
    </source>
</evidence>
<comment type="catalytic activity">
    <reaction evidence="2">
        <text>3,3',5'-triiodo-L-thyronine + iodide + A + H(+) = L-thyroxine + AH2</text>
        <dbReference type="Rhea" id="RHEA:18897"/>
        <dbReference type="ChEBI" id="CHEBI:13193"/>
        <dbReference type="ChEBI" id="CHEBI:15378"/>
        <dbReference type="ChEBI" id="CHEBI:16382"/>
        <dbReference type="ChEBI" id="CHEBI:17499"/>
        <dbReference type="ChEBI" id="CHEBI:57261"/>
        <dbReference type="ChEBI" id="CHEBI:58448"/>
        <dbReference type="EC" id="1.21.99.3"/>
    </reaction>
    <physiologicalReaction direction="right-to-left" evidence="2">
        <dbReference type="Rhea" id="RHEA:18899"/>
    </physiologicalReaction>
</comment>
<sequence length="240" mass="27064">MLVYLTAPCMFCYIIVLSVFLNILKALSPNLARKLILKMGEKFTMTQNPKFTYEDWGLTYGSLAFIKVASTTMWLSLGQEAFVGGEAPDSPVISMDGERTSIFKYLNNRPLVLSFGSCTPPFMFKLDEFKQLVRDFGDVADFLVVYVAEAHSTGWSFGNNFDISEHRSLEDRLFAAQILLQNDPLCPVVVDEMSNVSAIKYAAQPERLYVLQAGKVLYKGKMGPWGYDPMEVRSVLQKMK</sequence>
<dbReference type="Pfam" id="PF00837">
    <property type="entry name" value="T4_deiodinase"/>
    <property type="match status" value="1"/>
</dbReference>
<dbReference type="GO" id="GO:0042446">
    <property type="term" value="P:hormone biosynthetic process"/>
    <property type="evidence" value="ECO:0007669"/>
    <property type="project" value="UniProtKB-KW"/>
</dbReference>
<evidence type="ECO:0000313" key="18">
    <source>
        <dbReference type="Proteomes" id="UP000261500"/>
    </source>
</evidence>
<evidence type="ECO:0000256" key="1">
    <source>
        <dbReference type="ARBA" id="ARBA00050376"/>
    </source>
</evidence>
<comment type="catalytic activity">
    <reaction evidence="6">
        <text>3-iodo-L-thyronine + iodide + A + H(+) = 3,3'-diiodo-L-thyronine + AH2</text>
        <dbReference type="Rhea" id="RHEA:83783"/>
        <dbReference type="ChEBI" id="CHEBI:13193"/>
        <dbReference type="ChEBI" id="CHEBI:15378"/>
        <dbReference type="ChEBI" id="CHEBI:16382"/>
        <dbReference type="ChEBI" id="CHEBI:17499"/>
        <dbReference type="ChEBI" id="CHEBI:176514"/>
        <dbReference type="ChEBI" id="CHEBI:232627"/>
    </reaction>
    <physiologicalReaction direction="right-to-left" evidence="6">
        <dbReference type="Rhea" id="RHEA:83785"/>
    </physiologicalReaction>
</comment>
<evidence type="ECO:0000256" key="15">
    <source>
        <dbReference type="RuleBase" id="RU000676"/>
    </source>
</evidence>